<dbReference type="AlphaFoldDB" id="A0A0F9WTW3"/>
<dbReference type="InterPro" id="IPR005304">
    <property type="entry name" value="Rbsml_bgen_MeTrfase_EMG1/NEP1"/>
</dbReference>
<keyword evidence="5" id="KW-0808">Transferase</keyword>
<keyword evidence="6" id="KW-0949">S-adenosyl-L-methionine</keyword>
<dbReference type="InterPro" id="IPR029026">
    <property type="entry name" value="tRNA_m1G_MTases_N"/>
</dbReference>
<dbReference type="VEuPathDB" id="MicrosporidiaDB:G9O61_00g008570"/>
<dbReference type="GO" id="GO:0019843">
    <property type="term" value="F:rRNA binding"/>
    <property type="evidence" value="ECO:0007669"/>
    <property type="project" value="UniProtKB-KW"/>
</dbReference>
<evidence type="ECO:0000313" key="9">
    <source>
        <dbReference type="EMBL" id="KKO76258.1"/>
    </source>
</evidence>
<dbReference type="Gene3D" id="3.40.1280.10">
    <property type="match status" value="1"/>
</dbReference>
<evidence type="ECO:0000256" key="1">
    <source>
        <dbReference type="ARBA" id="ARBA00008115"/>
    </source>
</evidence>
<dbReference type="VEuPathDB" id="MicrosporidiaDB:NCER_101666"/>
<dbReference type="VEuPathDB" id="MicrosporidiaDB:G9O61_00g003740"/>
<evidence type="ECO:0000256" key="3">
    <source>
        <dbReference type="ARBA" id="ARBA00022552"/>
    </source>
</evidence>
<evidence type="ECO:0000256" key="2">
    <source>
        <dbReference type="ARBA" id="ARBA00022517"/>
    </source>
</evidence>
<evidence type="ECO:0000256" key="6">
    <source>
        <dbReference type="ARBA" id="ARBA00022691"/>
    </source>
</evidence>
<evidence type="ECO:0000256" key="4">
    <source>
        <dbReference type="ARBA" id="ARBA00022603"/>
    </source>
</evidence>
<keyword evidence="2" id="KW-0690">Ribosome biogenesis</keyword>
<comment type="similarity">
    <text evidence="1">Belongs to the class IV-like SAM-binding methyltransferase superfamily. RNA methyltransferase NEP1 family.</text>
</comment>
<dbReference type="InterPro" id="IPR029028">
    <property type="entry name" value="Alpha/beta_knot_MTases"/>
</dbReference>
<dbReference type="EMBL" id="JPQZ01000005">
    <property type="protein sequence ID" value="KKO76258.1"/>
    <property type="molecule type" value="Genomic_DNA"/>
</dbReference>
<reference evidence="9 10" key="1">
    <citation type="journal article" date="2015" name="Environ. Microbiol.">
        <title>Genome analyses suggest the presence of polyploidy and recent human-driven expansions in eight global populations of the honeybee pathogen Nosema ceranae.</title>
        <authorList>
            <person name="Pelin A."/>
            <person name="Selman M."/>
            <person name="Aris-Brosou S."/>
            <person name="Farinelli L."/>
            <person name="Corradi N."/>
        </authorList>
    </citation>
    <scope>NUCLEOTIDE SEQUENCE [LARGE SCALE GENOMIC DNA]</scope>
    <source>
        <strain evidence="9 10">PA08 1199</strain>
    </source>
</reference>
<dbReference type="Proteomes" id="UP000034350">
    <property type="component" value="Unassembled WGS sequence"/>
</dbReference>
<evidence type="ECO:0000256" key="5">
    <source>
        <dbReference type="ARBA" id="ARBA00022679"/>
    </source>
</evidence>
<keyword evidence="8" id="KW-0694">RNA-binding</keyword>
<dbReference type="RefSeq" id="XP_024332000.1">
    <property type="nucleotide sequence ID" value="XM_024475892.1"/>
</dbReference>
<keyword evidence="7" id="KW-0699">rRNA-binding</keyword>
<dbReference type="GO" id="GO:0070037">
    <property type="term" value="F:rRNA (pseudouridine) methyltransferase activity"/>
    <property type="evidence" value="ECO:0007669"/>
    <property type="project" value="InterPro"/>
</dbReference>
<organism evidence="9 10">
    <name type="scientific">Vairimorpha ceranae</name>
    <dbReference type="NCBI Taxonomy" id="40302"/>
    <lineage>
        <taxon>Eukaryota</taxon>
        <taxon>Fungi</taxon>
        <taxon>Fungi incertae sedis</taxon>
        <taxon>Microsporidia</taxon>
        <taxon>Nosematidae</taxon>
        <taxon>Vairimorpha</taxon>
    </lineage>
</organism>
<dbReference type="OrthoDB" id="269804at2759"/>
<dbReference type="OMA" id="CICITNI"/>
<accession>A0A0F9WTW3</accession>
<dbReference type="GO" id="GO:0032040">
    <property type="term" value="C:small-subunit processome"/>
    <property type="evidence" value="ECO:0007669"/>
    <property type="project" value="TreeGrafter"/>
</dbReference>
<protein>
    <submittedName>
        <fullName evidence="9">Nucleolar essential protein 1</fullName>
    </submittedName>
</protein>
<dbReference type="VEuPathDB" id="MicrosporidiaDB:AAJ76_500090033"/>
<evidence type="ECO:0000256" key="7">
    <source>
        <dbReference type="ARBA" id="ARBA00022730"/>
    </source>
</evidence>
<dbReference type="SUPFAM" id="SSF75217">
    <property type="entry name" value="alpha/beta knot"/>
    <property type="match status" value="1"/>
</dbReference>
<dbReference type="Pfam" id="PF03587">
    <property type="entry name" value="EMG1"/>
    <property type="match status" value="1"/>
</dbReference>
<comment type="caution">
    <text evidence="9">The sequence shown here is derived from an EMBL/GenBank/DDBJ whole genome shotgun (WGS) entry which is preliminary data.</text>
</comment>
<evidence type="ECO:0000256" key="8">
    <source>
        <dbReference type="ARBA" id="ARBA00022884"/>
    </source>
</evidence>
<sequence length="164" mass="19082">MNRFKPLTIIFSEVDIKNLSKVHISLLILLRSEINMNDYLKVYLSTTDNVLIELNSHIDIPIELEQFIEMIDYLLNKLKIKNEKGVVLASIIKNKLNDYLPPNTCKLRLDVKGKKFVKEENIDSYTLYINLSEDKNEDVDSVRLSDWKMDTIGVCICITNIFKN</sequence>
<name>A0A0F9WTW3_9MICR</name>
<keyword evidence="10" id="KW-1185">Reference proteome</keyword>
<gene>
    <name evidence="9" type="ORF">AAJ76_500090033</name>
</gene>
<keyword evidence="4" id="KW-0489">Methyltransferase</keyword>
<dbReference type="GeneID" id="36320840"/>
<dbReference type="GO" id="GO:0070475">
    <property type="term" value="P:rRNA base methylation"/>
    <property type="evidence" value="ECO:0007669"/>
    <property type="project" value="InterPro"/>
</dbReference>
<dbReference type="PANTHER" id="PTHR12636">
    <property type="entry name" value="NEP1/MRA1"/>
    <property type="match status" value="1"/>
</dbReference>
<evidence type="ECO:0000313" key="10">
    <source>
        <dbReference type="Proteomes" id="UP000034350"/>
    </source>
</evidence>
<proteinExistence type="inferred from homology"/>
<keyword evidence="3" id="KW-0698">rRNA processing</keyword>
<dbReference type="PANTHER" id="PTHR12636:SF5">
    <property type="entry name" value="RIBOSOMAL RNA SMALL SUBUNIT METHYLTRANSFERASE NEP1"/>
    <property type="match status" value="1"/>
</dbReference>